<keyword evidence="1" id="KW-1133">Transmembrane helix</keyword>
<dbReference type="RefSeq" id="XP_003091863.2">
    <property type="nucleotide sequence ID" value="XM_003091815.2"/>
</dbReference>
<dbReference type="Proteomes" id="UP000483820">
    <property type="component" value="Chromosome V"/>
</dbReference>
<evidence type="ECO:0000313" key="3">
    <source>
        <dbReference type="Proteomes" id="UP000483820"/>
    </source>
</evidence>
<evidence type="ECO:0000313" key="2">
    <source>
        <dbReference type="EMBL" id="KAF1755228.1"/>
    </source>
</evidence>
<organism evidence="2 3">
    <name type="scientific">Caenorhabditis remanei</name>
    <name type="common">Caenorhabditis vulgaris</name>
    <dbReference type="NCBI Taxonomy" id="31234"/>
    <lineage>
        <taxon>Eukaryota</taxon>
        <taxon>Metazoa</taxon>
        <taxon>Ecdysozoa</taxon>
        <taxon>Nematoda</taxon>
        <taxon>Chromadorea</taxon>
        <taxon>Rhabditida</taxon>
        <taxon>Rhabditina</taxon>
        <taxon>Rhabditomorpha</taxon>
        <taxon>Rhabditoidea</taxon>
        <taxon>Rhabditidae</taxon>
        <taxon>Peloderinae</taxon>
        <taxon>Caenorhabditis</taxon>
    </lineage>
</organism>
<keyword evidence="1" id="KW-0812">Transmembrane</keyword>
<evidence type="ECO:0000256" key="1">
    <source>
        <dbReference type="SAM" id="Phobius"/>
    </source>
</evidence>
<name>A0A6A5GJ40_CAERE</name>
<feature type="transmembrane region" description="Helical" evidence="1">
    <location>
        <begin position="33"/>
        <end position="53"/>
    </location>
</feature>
<accession>A0A6A5GJ40</accession>
<dbReference type="EMBL" id="WUAV01000005">
    <property type="protein sequence ID" value="KAF1755228.1"/>
    <property type="molecule type" value="Genomic_DNA"/>
</dbReference>
<reference evidence="2 3" key="1">
    <citation type="submission" date="2019-12" db="EMBL/GenBank/DDBJ databases">
        <title>Chromosome-level assembly of the Caenorhabditis remanei genome.</title>
        <authorList>
            <person name="Teterina A.A."/>
            <person name="Willis J.H."/>
            <person name="Phillips P.C."/>
        </authorList>
    </citation>
    <scope>NUCLEOTIDE SEQUENCE [LARGE SCALE GENOMIC DNA]</scope>
    <source>
        <strain evidence="2 3">PX506</strain>
        <tissue evidence="2">Whole organism</tissue>
    </source>
</reference>
<comment type="caution">
    <text evidence="2">The sequence shown here is derived from an EMBL/GenBank/DDBJ whole genome shotgun (WGS) entry which is preliminary data.</text>
</comment>
<dbReference type="KEGG" id="crq:GCK72_021797"/>
<dbReference type="AlphaFoldDB" id="A0A6A5GJ40"/>
<dbReference type="CTD" id="9803920"/>
<keyword evidence="1" id="KW-0472">Membrane</keyword>
<protein>
    <submittedName>
        <fullName evidence="2">Uncharacterized protein</fullName>
    </submittedName>
</protein>
<sequence>MYALAIPLMLFGTGADVQDSYSLVMKGQDINLFYKYGQLPVITLVIVFCYVKLNREFSKITTSEKTRKLQQKLSTSVMLQIVILGIVSFIVNFIPWLFKKYGDPSYYNQHIVMYIIVSLVITEWYLLISAILIAWSITGFFHN</sequence>
<feature type="transmembrane region" description="Helical" evidence="1">
    <location>
        <begin position="73"/>
        <end position="98"/>
    </location>
</feature>
<dbReference type="GeneID" id="9803920"/>
<gene>
    <name evidence="2" type="ORF">GCK72_021797</name>
</gene>
<proteinExistence type="predicted"/>
<feature type="transmembrane region" description="Helical" evidence="1">
    <location>
        <begin position="110"/>
        <end position="137"/>
    </location>
</feature>